<dbReference type="PROSITE" id="PS50894">
    <property type="entry name" value="HPT"/>
    <property type="match status" value="1"/>
</dbReference>
<dbReference type="Gene3D" id="1.20.120.160">
    <property type="entry name" value="HPT domain"/>
    <property type="match status" value="1"/>
</dbReference>
<feature type="compositionally biased region" description="Basic and acidic residues" evidence="2">
    <location>
        <begin position="175"/>
        <end position="190"/>
    </location>
</feature>
<dbReference type="InterPro" id="IPR036641">
    <property type="entry name" value="HPT_dom_sf"/>
</dbReference>
<comment type="caution">
    <text evidence="4">The sequence shown here is derived from an EMBL/GenBank/DDBJ whole genome shotgun (WGS) entry which is preliminary data.</text>
</comment>
<dbReference type="InterPro" id="IPR008207">
    <property type="entry name" value="Sig_transdc_His_kin_Hpt_dom"/>
</dbReference>
<gene>
    <name evidence="4" type="ORF">CYY_004124</name>
</gene>
<dbReference type="GO" id="GO:0043424">
    <property type="term" value="F:protein histidine kinase binding"/>
    <property type="evidence" value="ECO:0007669"/>
    <property type="project" value="InterPro"/>
</dbReference>
<reference evidence="4" key="1">
    <citation type="submission" date="2020-01" db="EMBL/GenBank/DDBJ databases">
        <title>Development of genomics and gene disruption for Polysphondylium violaceum indicates a role for the polyketide synthase stlB in stalk morphogenesis.</title>
        <authorList>
            <person name="Narita B."/>
            <person name="Kawabe Y."/>
            <person name="Kin K."/>
            <person name="Saito T."/>
            <person name="Gibbs R."/>
            <person name="Kuspa A."/>
            <person name="Muzny D."/>
            <person name="Queller D."/>
            <person name="Richards S."/>
            <person name="Strassman J."/>
            <person name="Sucgang R."/>
            <person name="Worley K."/>
            <person name="Schaap P."/>
        </authorList>
    </citation>
    <scope>NUCLEOTIDE SEQUENCE</scope>
    <source>
        <strain evidence="4">QSvi11</strain>
    </source>
</reference>
<dbReference type="PANTHER" id="PTHR28242">
    <property type="entry name" value="PHOSPHORELAY INTERMEDIATE PROTEIN YPD1"/>
    <property type="match status" value="1"/>
</dbReference>
<feature type="compositionally biased region" description="Low complexity" evidence="2">
    <location>
        <begin position="134"/>
        <end position="166"/>
    </location>
</feature>
<dbReference type="AlphaFoldDB" id="A0A8J4V0L9"/>
<name>A0A8J4V0L9_9MYCE</name>
<evidence type="ECO:0000256" key="1">
    <source>
        <dbReference type="PROSITE-ProRule" id="PRU00110"/>
    </source>
</evidence>
<protein>
    <recommendedName>
        <fullName evidence="3">HPt domain-containing protein</fullName>
    </recommendedName>
</protein>
<dbReference type="Proteomes" id="UP000695562">
    <property type="component" value="Unassembled WGS sequence"/>
</dbReference>
<dbReference type="GO" id="GO:0005737">
    <property type="term" value="C:cytoplasm"/>
    <property type="evidence" value="ECO:0007669"/>
    <property type="project" value="TreeGrafter"/>
</dbReference>
<evidence type="ECO:0000313" key="4">
    <source>
        <dbReference type="EMBL" id="KAF2074578.1"/>
    </source>
</evidence>
<keyword evidence="1" id="KW-0597">Phosphoprotein</keyword>
<organism evidence="4 5">
    <name type="scientific">Polysphondylium violaceum</name>
    <dbReference type="NCBI Taxonomy" id="133409"/>
    <lineage>
        <taxon>Eukaryota</taxon>
        <taxon>Amoebozoa</taxon>
        <taxon>Evosea</taxon>
        <taxon>Eumycetozoa</taxon>
        <taxon>Dictyostelia</taxon>
        <taxon>Dictyosteliales</taxon>
        <taxon>Dictyosteliaceae</taxon>
        <taxon>Polysphondylium</taxon>
    </lineage>
</organism>
<dbReference type="PANTHER" id="PTHR28242:SF52">
    <property type="entry name" value="PHOSPHORELAY INTERMEDIATE PROTEIN YPD1"/>
    <property type="match status" value="1"/>
</dbReference>
<dbReference type="EMBL" id="AJWJ01000140">
    <property type="protein sequence ID" value="KAF2074578.1"/>
    <property type="molecule type" value="Genomic_DNA"/>
</dbReference>
<sequence>MSSEFEGPTPTEKFDHSVLENYSEGDAEFENDLIKSYMTSVMEHLPKLEDSLKDKDSKNSILHSHDIKGSSSYIGAEVVRFISGKIEAYCKEEKLEEAEKFYIDLKSEVDKVFKILNDYLASLGIKGEDSTAAQEETNNSNSNPTSPPQSSEQTTTFTPTNETVTSIADAQQVELLEKKEAQQSKDDLIKHNSNSNNKTATEESPLSNTSSTSTTTKETPKSESSSSSSASSSTPSSKTPSSSSTTS</sequence>
<dbReference type="GO" id="GO:0005634">
    <property type="term" value="C:nucleus"/>
    <property type="evidence" value="ECO:0007669"/>
    <property type="project" value="TreeGrafter"/>
</dbReference>
<proteinExistence type="predicted"/>
<evidence type="ECO:0000256" key="2">
    <source>
        <dbReference type="SAM" id="MobiDB-lite"/>
    </source>
</evidence>
<feature type="compositionally biased region" description="Low complexity" evidence="2">
    <location>
        <begin position="202"/>
        <end position="247"/>
    </location>
</feature>
<accession>A0A8J4V0L9</accession>
<feature type="modified residue" description="Phosphohistidine" evidence="1">
    <location>
        <position position="65"/>
    </location>
</feature>
<keyword evidence="5" id="KW-1185">Reference proteome</keyword>
<feature type="domain" description="HPt" evidence="3">
    <location>
        <begin position="26"/>
        <end position="123"/>
    </location>
</feature>
<evidence type="ECO:0000313" key="5">
    <source>
        <dbReference type="Proteomes" id="UP000695562"/>
    </source>
</evidence>
<evidence type="ECO:0000259" key="3">
    <source>
        <dbReference type="PROSITE" id="PS50894"/>
    </source>
</evidence>
<dbReference type="OrthoDB" id="1673781at2759"/>
<dbReference type="SUPFAM" id="SSF47226">
    <property type="entry name" value="Histidine-containing phosphotransfer domain, HPT domain"/>
    <property type="match status" value="1"/>
</dbReference>
<dbReference type="InterPro" id="IPR045871">
    <property type="entry name" value="AHP1-5/YPD1"/>
</dbReference>
<feature type="region of interest" description="Disordered" evidence="2">
    <location>
        <begin position="130"/>
        <end position="247"/>
    </location>
</feature>
<dbReference type="GO" id="GO:0009927">
    <property type="term" value="F:histidine phosphotransfer kinase activity"/>
    <property type="evidence" value="ECO:0007669"/>
    <property type="project" value="InterPro"/>
</dbReference>
<dbReference type="Pfam" id="PF01627">
    <property type="entry name" value="Hpt"/>
    <property type="match status" value="1"/>
</dbReference>
<dbReference type="GO" id="GO:0000160">
    <property type="term" value="P:phosphorelay signal transduction system"/>
    <property type="evidence" value="ECO:0007669"/>
    <property type="project" value="InterPro"/>
</dbReference>